<accession>A0A484IC77</accession>
<keyword evidence="2" id="KW-1185">Reference proteome</keyword>
<dbReference type="EMBL" id="LR216287">
    <property type="protein sequence ID" value="VFJ14925.1"/>
    <property type="molecule type" value="Genomic_DNA"/>
</dbReference>
<dbReference type="Proteomes" id="UP000294299">
    <property type="component" value="Chromosome NFRAN"/>
</dbReference>
<organism evidence="1 2">
    <name type="scientific">Candidatus Nitrosocosmicus franklandianus</name>
    <dbReference type="NCBI Taxonomy" id="1798806"/>
    <lineage>
        <taxon>Archaea</taxon>
        <taxon>Nitrososphaerota</taxon>
        <taxon>Nitrososphaeria</taxon>
        <taxon>Nitrososphaerales</taxon>
        <taxon>Nitrososphaeraceae</taxon>
        <taxon>Candidatus Nitrosocosmicus</taxon>
    </lineage>
</organism>
<evidence type="ECO:0000313" key="1">
    <source>
        <dbReference type="EMBL" id="VFJ14925.1"/>
    </source>
</evidence>
<gene>
    <name evidence="1" type="ORF">NFRAN_2603</name>
</gene>
<dbReference type="KEGG" id="nfn:NFRAN_2603"/>
<evidence type="ECO:0000313" key="2">
    <source>
        <dbReference type="Proteomes" id="UP000294299"/>
    </source>
</evidence>
<dbReference type="RefSeq" id="WP_134484987.1">
    <property type="nucleotide sequence ID" value="NZ_LR216287.1"/>
</dbReference>
<protein>
    <submittedName>
        <fullName evidence="1">Uncharacterized protein</fullName>
    </submittedName>
</protein>
<sequence length="98" mass="10684">MVKQKNIIMTIGIVAIFLGLFPNLMANSPVLAQQNSTTSQTTEVSVEDIEQIKSSLDQAIAELQNNNLTGALNHIDTSDNLLGDVEDQLERDLGQDDD</sequence>
<reference evidence="1 2" key="1">
    <citation type="submission" date="2019-02" db="EMBL/GenBank/DDBJ databases">
        <authorList>
            <person name="Lehtovirta-Morley E L."/>
        </authorList>
    </citation>
    <scope>NUCLEOTIDE SEQUENCE [LARGE SCALE GENOMIC DNA]</scope>
    <source>
        <strain evidence="1">NFRAN1</strain>
    </source>
</reference>
<name>A0A484IC77_9ARCH</name>
<dbReference type="GeneID" id="39421759"/>
<proteinExistence type="predicted"/>
<dbReference type="AlphaFoldDB" id="A0A484IC77"/>